<keyword evidence="3" id="KW-0378">Hydrolase</keyword>
<evidence type="ECO:0000313" key="7">
    <source>
        <dbReference type="EMBL" id="EAS05414.2"/>
    </source>
</evidence>
<feature type="domain" description="Tyrosine specific protein phosphatases" evidence="6">
    <location>
        <begin position="175"/>
        <end position="231"/>
    </location>
</feature>
<organism evidence="7 8">
    <name type="scientific">Tetrahymena thermophila (strain SB210)</name>
    <dbReference type="NCBI Taxonomy" id="312017"/>
    <lineage>
        <taxon>Eukaryota</taxon>
        <taxon>Sar</taxon>
        <taxon>Alveolata</taxon>
        <taxon>Ciliophora</taxon>
        <taxon>Intramacronucleata</taxon>
        <taxon>Oligohymenophorea</taxon>
        <taxon>Hymenostomatida</taxon>
        <taxon>Tetrahymenina</taxon>
        <taxon>Tetrahymenidae</taxon>
        <taxon>Tetrahymena</taxon>
    </lineage>
</organism>
<dbReference type="CDD" id="cd14498">
    <property type="entry name" value="DSP"/>
    <property type="match status" value="1"/>
</dbReference>
<dbReference type="HOGENOM" id="CLU_954674_0_0_1"/>
<sequence length="397" mass="45074">MIGSNRIIGSILLLFYQIADKQSFQLIIKTKKFRKVLKFVKNIKKKKILKQQINILSSSHKSPNQLLTLLTKLDKMQYIQSQNNYASSYGHFPVYTSASSRYFQDMNLILERSEEGGAIYLGNLEAASNVEYLKRHNIGAVLTVAGGTGLRYNIHDIPMHEIINADDALYQDLSQYFSRMINFIENARQRTNILIHCYAGISRSVTALVAYLMQKKGWAYERTLSFVRSKRSIANPNPSFVRQLKKYEGQLKLYSRGLSSSNSHQDVLFGHSTTPTAANRTRQVIDELFDTPNKRAASSYGSRNSVQNSYQTSYPQAKSHINSIYSTSSSMSTTLTSHQQPSVSRVLFNTPQTYTPSYAKYSSTPSPIFSSANKNNLYLSRVASQTHSRPFYSKMIY</sequence>
<accession>Q24C24</accession>
<evidence type="ECO:0000256" key="4">
    <source>
        <dbReference type="ARBA" id="ARBA00022912"/>
    </source>
</evidence>
<keyword evidence="4" id="KW-0904">Protein phosphatase</keyword>
<evidence type="ECO:0000256" key="1">
    <source>
        <dbReference type="ARBA" id="ARBA00008601"/>
    </source>
</evidence>
<dbReference type="GeneID" id="7826392"/>
<dbReference type="InParanoid" id="Q24C24"/>
<dbReference type="SMART" id="SM00195">
    <property type="entry name" value="DSPc"/>
    <property type="match status" value="1"/>
</dbReference>
<name>Q24C24_TETTS</name>
<dbReference type="EMBL" id="GG662372">
    <property type="protein sequence ID" value="EAS05414.2"/>
    <property type="molecule type" value="Genomic_DNA"/>
</dbReference>
<evidence type="ECO:0000256" key="3">
    <source>
        <dbReference type="ARBA" id="ARBA00022801"/>
    </source>
</evidence>
<dbReference type="OrthoDB" id="10252009at2759"/>
<dbReference type="Pfam" id="PF00782">
    <property type="entry name" value="DSPc"/>
    <property type="match status" value="1"/>
</dbReference>
<dbReference type="Proteomes" id="UP000009168">
    <property type="component" value="Unassembled WGS sequence"/>
</dbReference>
<proteinExistence type="inferred from homology"/>
<dbReference type="STRING" id="312017.Q24C24"/>
<dbReference type="GO" id="GO:0033550">
    <property type="term" value="F:MAP kinase tyrosine phosphatase activity"/>
    <property type="evidence" value="ECO:0007669"/>
    <property type="project" value="TreeGrafter"/>
</dbReference>
<dbReference type="GO" id="GO:0017017">
    <property type="term" value="F:MAP kinase tyrosine/serine/threonine phosphatase activity"/>
    <property type="evidence" value="ECO:0007669"/>
    <property type="project" value="TreeGrafter"/>
</dbReference>
<dbReference type="InterPro" id="IPR020422">
    <property type="entry name" value="TYR_PHOSPHATASE_DUAL_dom"/>
</dbReference>
<dbReference type="PROSITE" id="PS50054">
    <property type="entry name" value="TYR_PHOSPHATASE_DUAL"/>
    <property type="match status" value="1"/>
</dbReference>
<dbReference type="GO" id="GO:0005737">
    <property type="term" value="C:cytoplasm"/>
    <property type="evidence" value="ECO:0007669"/>
    <property type="project" value="TreeGrafter"/>
</dbReference>
<dbReference type="InterPro" id="IPR029021">
    <property type="entry name" value="Prot-tyrosine_phosphatase-like"/>
</dbReference>
<dbReference type="EC" id="3.1.3.48" evidence="2"/>
<dbReference type="PANTHER" id="PTHR10159:SF519">
    <property type="entry name" value="DUAL SPECIFICITY PROTEIN PHOSPHATASE MPK3"/>
    <property type="match status" value="1"/>
</dbReference>
<evidence type="ECO:0000259" key="6">
    <source>
        <dbReference type="PROSITE" id="PS50056"/>
    </source>
</evidence>
<reference evidence="8" key="1">
    <citation type="journal article" date="2006" name="PLoS Biol.">
        <title>Macronuclear genome sequence of the ciliate Tetrahymena thermophila, a model eukaryote.</title>
        <authorList>
            <person name="Eisen J.A."/>
            <person name="Coyne R.S."/>
            <person name="Wu M."/>
            <person name="Wu D."/>
            <person name="Thiagarajan M."/>
            <person name="Wortman J.R."/>
            <person name="Badger J.H."/>
            <person name="Ren Q."/>
            <person name="Amedeo P."/>
            <person name="Jones K.M."/>
            <person name="Tallon L.J."/>
            <person name="Delcher A.L."/>
            <person name="Salzberg S.L."/>
            <person name="Silva J.C."/>
            <person name="Haas B.J."/>
            <person name="Majoros W.H."/>
            <person name="Farzad M."/>
            <person name="Carlton J.M."/>
            <person name="Smith R.K. Jr."/>
            <person name="Garg J."/>
            <person name="Pearlman R.E."/>
            <person name="Karrer K.M."/>
            <person name="Sun L."/>
            <person name="Manning G."/>
            <person name="Elde N.C."/>
            <person name="Turkewitz A.P."/>
            <person name="Asai D.J."/>
            <person name="Wilkes D.E."/>
            <person name="Wang Y."/>
            <person name="Cai H."/>
            <person name="Collins K."/>
            <person name="Stewart B.A."/>
            <person name="Lee S.R."/>
            <person name="Wilamowska K."/>
            <person name="Weinberg Z."/>
            <person name="Ruzzo W.L."/>
            <person name="Wloga D."/>
            <person name="Gaertig J."/>
            <person name="Frankel J."/>
            <person name="Tsao C.-C."/>
            <person name="Gorovsky M.A."/>
            <person name="Keeling P.J."/>
            <person name="Waller R.F."/>
            <person name="Patron N.J."/>
            <person name="Cherry J.M."/>
            <person name="Stover N.A."/>
            <person name="Krieger C.J."/>
            <person name="del Toro C."/>
            <person name="Ryder H.F."/>
            <person name="Williamson S.C."/>
            <person name="Barbeau R.A."/>
            <person name="Hamilton E.P."/>
            <person name="Orias E."/>
        </authorList>
    </citation>
    <scope>NUCLEOTIDE SEQUENCE [LARGE SCALE GENOMIC DNA]</scope>
    <source>
        <strain evidence="8">SB210</strain>
    </source>
</reference>
<feature type="domain" description="Tyrosine-protein phosphatase" evidence="5">
    <location>
        <begin position="111"/>
        <end position="253"/>
    </location>
</feature>
<dbReference type="RefSeq" id="XP_001025659.2">
    <property type="nucleotide sequence ID" value="XM_001025659.3"/>
</dbReference>
<comment type="similarity">
    <text evidence="1">Belongs to the protein-tyrosine phosphatase family. Non-receptor class dual specificity subfamily.</text>
</comment>
<dbReference type="InterPro" id="IPR000387">
    <property type="entry name" value="Tyr_Pase_dom"/>
</dbReference>
<dbReference type="PANTHER" id="PTHR10159">
    <property type="entry name" value="DUAL SPECIFICITY PROTEIN PHOSPHATASE"/>
    <property type="match status" value="1"/>
</dbReference>
<dbReference type="InterPro" id="IPR000340">
    <property type="entry name" value="Dual-sp_phosphatase_cat-dom"/>
</dbReference>
<dbReference type="KEGG" id="tet:TTHERM_00697520"/>
<dbReference type="eggNOG" id="KOG1716">
    <property type="taxonomic scope" value="Eukaryota"/>
</dbReference>
<dbReference type="Gene3D" id="3.90.190.10">
    <property type="entry name" value="Protein tyrosine phosphatase superfamily"/>
    <property type="match status" value="1"/>
</dbReference>
<dbReference type="GO" id="GO:0008330">
    <property type="term" value="F:protein tyrosine/threonine phosphatase activity"/>
    <property type="evidence" value="ECO:0007669"/>
    <property type="project" value="TreeGrafter"/>
</dbReference>
<keyword evidence="8" id="KW-1185">Reference proteome</keyword>
<dbReference type="GO" id="GO:0043409">
    <property type="term" value="P:negative regulation of MAPK cascade"/>
    <property type="evidence" value="ECO:0007669"/>
    <property type="project" value="TreeGrafter"/>
</dbReference>
<dbReference type="SUPFAM" id="SSF52799">
    <property type="entry name" value="(Phosphotyrosine protein) phosphatases II"/>
    <property type="match status" value="1"/>
</dbReference>
<dbReference type="PROSITE" id="PS50056">
    <property type="entry name" value="TYR_PHOSPHATASE_2"/>
    <property type="match status" value="1"/>
</dbReference>
<dbReference type="AlphaFoldDB" id="Q24C24"/>
<evidence type="ECO:0000259" key="5">
    <source>
        <dbReference type="PROSITE" id="PS50054"/>
    </source>
</evidence>
<evidence type="ECO:0000313" key="8">
    <source>
        <dbReference type="Proteomes" id="UP000009168"/>
    </source>
</evidence>
<evidence type="ECO:0000256" key="2">
    <source>
        <dbReference type="ARBA" id="ARBA00013064"/>
    </source>
</evidence>
<gene>
    <name evidence="7" type="ORF">TTHERM_00697520</name>
</gene>
<protein>
    <recommendedName>
        <fullName evidence="2">protein-tyrosine-phosphatase</fullName>
        <ecNumber evidence="2">3.1.3.48</ecNumber>
    </recommendedName>
</protein>